<dbReference type="Proteomes" id="UP000192660">
    <property type="component" value="Unassembled WGS sequence"/>
</dbReference>
<evidence type="ECO:0000256" key="1">
    <source>
        <dbReference type="SAM" id="Phobius"/>
    </source>
</evidence>
<organism evidence="2 3">
    <name type="scientific">Sulfobacillus thermosulfidooxidans (strain DSM 9293 / VKM B-1269 / AT-1)</name>
    <dbReference type="NCBI Taxonomy" id="929705"/>
    <lineage>
        <taxon>Bacteria</taxon>
        <taxon>Bacillati</taxon>
        <taxon>Bacillota</taxon>
        <taxon>Clostridia</taxon>
        <taxon>Eubacteriales</taxon>
        <taxon>Clostridiales Family XVII. Incertae Sedis</taxon>
        <taxon>Sulfobacillus</taxon>
    </lineage>
</organism>
<sequence>MHGTPVIKSSAHKAKHWKWWLALGLISVIYLTKIFPPGLSSDFRTWVHRVISSNGSWSHVRFQTPASHPLTAPLSQPATLGVAFGWHKDRGSVRFVPRITVYTPGISNVLAPASAKVLSVNGHDLTLSLGTIRVQFLGLRKVWVHPGQVVLARQTLGQMNGVIQIAVTRDQLPVNPLAPEYFGTDWLRH</sequence>
<keyword evidence="1" id="KW-0812">Transmembrane</keyword>
<feature type="transmembrane region" description="Helical" evidence="1">
    <location>
        <begin position="17"/>
        <end position="35"/>
    </location>
</feature>
<name>A0A1W1W8I1_SULTA</name>
<gene>
    <name evidence="2" type="ORF">SAMN00768000_0678</name>
</gene>
<dbReference type="RefSeq" id="WP_020376551.1">
    <property type="nucleotide sequence ID" value="NZ_FWWY01000001.1"/>
</dbReference>
<dbReference type="STRING" id="28034.BFX07_04950"/>
<proteinExistence type="predicted"/>
<keyword evidence="1" id="KW-0472">Membrane</keyword>
<evidence type="ECO:0000313" key="2">
    <source>
        <dbReference type="EMBL" id="SMC02607.1"/>
    </source>
</evidence>
<keyword evidence="3" id="KW-1185">Reference proteome</keyword>
<keyword evidence="1" id="KW-1133">Transmembrane helix</keyword>
<dbReference type="EMBL" id="FWWY01000001">
    <property type="protein sequence ID" value="SMC02607.1"/>
    <property type="molecule type" value="Genomic_DNA"/>
</dbReference>
<protein>
    <submittedName>
        <fullName evidence="2">Uncharacterized protein</fullName>
    </submittedName>
</protein>
<dbReference type="OrthoDB" id="2086131at2"/>
<evidence type="ECO:0000313" key="3">
    <source>
        <dbReference type="Proteomes" id="UP000192660"/>
    </source>
</evidence>
<dbReference type="AlphaFoldDB" id="A0A1W1W8I1"/>
<reference evidence="3" key="1">
    <citation type="submission" date="2017-04" db="EMBL/GenBank/DDBJ databases">
        <authorList>
            <person name="Varghese N."/>
            <person name="Submissions S."/>
        </authorList>
    </citation>
    <scope>NUCLEOTIDE SEQUENCE [LARGE SCALE GENOMIC DNA]</scope>
    <source>
        <strain evidence="3">DSM 9293</strain>
    </source>
</reference>
<accession>A0A1W1W8I1</accession>